<name>A0A0F9J628_9ZZZZ</name>
<dbReference type="InterPro" id="IPR004629">
    <property type="entry name" value="WecG_TagA_CpsF"/>
</dbReference>
<sequence length="254" mass="29780">MDKTGKFEFLGLFFNNFTLDEVIKRVEQFIMEKITRMIFTPNAESIIQSHHNRILKDIYNRADILTVDSWVVYYASKLLGSPLQEPVTASRTMFKFIDHATDKGYTIYLLGAEPCVVNMAVQNLRKKYPKLKIAGWHHGYFDFDKDEEVVNQIKDSKSDVLFVGMSTPLKEKFISKNLKKLNIPVCIGVGGSFDILAEKCKLAPKWVGKIGLEWFYRLIQEPRRLWTRYLLTNTEFIYLFLKEFIKIKILHRKH</sequence>
<dbReference type="AlphaFoldDB" id="A0A0F9J628"/>
<evidence type="ECO:0000256" key="1">
    <source>
        <dbReference type="ARBA" id="ARBA00022676"/>
    </source>
</evidence>
<dbReference type="PANTHER" id="PTHR34136">
    <property type="match status" value="1"/>
</dbReference>
<evidence type="ECO:0000256" key="2">
    <source>
        <dbReference type="ARBA" id="ARBA00022679"/>
    </source>
</evidence>
<dbReference type="EMBL" id="LAZR01010800">
    <property type="protein sequence ID" value="KKM64993.1"/>
    <property type="molecule type" value="Genomic_DNA"/>
</dbReference>
<comment type="caution">
    <text evidence="3">The sequence shown here is derived from an EMBL/GenBank/DDBJ whole genome shotgun (WGS) entry which is preliminary data.</text>
</comment>
<dbReference type="PANTHER" id="PTHR34136:SF1">
    <property type="entry name" value="UDP-N-ACETYL-D-MANNOSAMINURONIC ACID TRANSFERASE"/>
    <property type="match status" value="1"/>
</dbReference>
<dbReference type="GO" id="GO:0016758">
    <property type="term" value="F:hexosyltransferase activity"/>
    <property type="evidence" value="ECO:0007669"/>
    <property type="project" value="TreeGrafter"/>
</dbReference>
<dbReference type="NCBIfam" id="TIGR00696">
    <property type="entry name" value="wecG_tagA_cpsF"/>
    <property type="match status" value="1"/>
</dbReference>
<organism evidence="3">
    <name type="scientific">marine sediment metagenome</name>
    <dbReference type="NCBI Taxonomy" id="412755"/>
    <lineage>
        <taxon>unclassified sequences</taxon>
        <taxon>metagenomes</taxon>
        <taxon>ecological metagenomes</taxon>
    </lineage>
</organism>
<accession>A0A0F9J628</accession>
<keyword evidence="1" id="KW-0328">Glycosyltransferase</keyword>
<protein>
    <submittedName>
        <fullName evidence="3">Uncharacterized protein</fullName>
    </submittedName>
</protein>
<reference evidence="3" key="1">
    <citation type="journal article" date="2015" name="Nature">
        <title>Complex archaea that bridge the gap between prokaryotes and eukaryotes.</title>
        <authorList>
            <person name="Spang A."/>
            <person name="Saw J.H."/>
            <person name="Jorgensen S.L."/>
            <person name="Zaremba-Niedzwiedzka K."/>
            <person name="Martijn J."/>
            <person name="Lind A.E."/>
            <person name="van Eijk R."/>
            <person name="Schleper C."/>
            <person name="Guy L."/>
            <person name="Ettema T.J."/>
        </authorList>
    </citation>
    <scope>NUCLEOTIDE SEQUENCE</scope>
</reference>
<evidence type="ECO:0000313" key="3">
    <source>
        <dbReference type="EMBL" id="KKM64993.1"/>
    </source>
</evidence>
<dbReference type="Pfam" id="PF03808">
    <property type="entry name" value="Glyco_tran_WecG"/>
    <property type="match status" value="1"/>
</dbReference>
<proteinExistence type="predicted"/>
<gene>
    <name evidence="3" type="ORF">LCGC14_1495770</name>
</gene>
<keyword evidence="2" id="KW-0808">Transferase</keyword>
<dbReference type="CDD" id="cd06533">
    <property type="entry name" value="Glyco_transf_WecG_TagA"/>
    <property type="match status" value="1"/>
</dbReference>